<accession>A0A4R9IJS7</accession>
<comment type="similarity">
    <text evidence="2 5">Belongs to the DegT/DnrJ/EryC1 family.</text>
</comment>
<comment type="caution">
    <text evidence="6">The sequence shown here is derived from an EMBL/GenBank/DDBJ whole genome shotgun (WGS) entry which is preliminary data.</text>
</comment>
<evidence type="ECO:0000313" key="9">
    <source>
        <dbReference type="Proteomes" id="UP000297918"/>
    </source>
</evidence>
<dbReference type="Gene3D" id="3.40.640.10">
    <property type="entry name" value="Type I PLP-dependent aspartate aminotransferase-like (Major domain)"/>
    <property type="match status" value="1"/>
</dbReference>
<evidence type="ECO:0000256" key="4">
    <source>
        <dbReference type="PIRSR" id="PIRSR000390-2"/>
    </source>
</evidence>
<dbReference type="PANTHER" id="PTHR30244">
    <property type="entry name" value="TRANSAMINASE"/>
    <property type="match status" value="1"/>
</dbReference>
<sequence length="370" mass="41932">MIEYENLKLLNAPFQEEIDEAVLRVSRSGWFILGNELEKFEAEFAAFNGNKFCIGVASGLDALALSLKYYDFPEGMEVIVPSNTYIATVLSIMQNGLKPVLVEPSIGTYNIDPAKIKEKITKNTCAVMVVHLYGRPCDMDPIVEICKNNNLVLIEDCAQAHGAKYKKKNVGTFGHVNAFSFYPTKNLGAFGDAGAVVTDDPDIANKIRKLRNYGSSIKYYNEFVGMNSRLDEMQAAILSVKLKYLYKINQHKKELAQIYNEGLSNHLVKPLPDDESIYQVHHIYPVRTTSRDELKAYLLENGIKTEIHYPVPPHKQLALINHQFKDWNITKGSFPVAEEIHETELSLPISFFHSKSEIERVVTVLNRWQN</sequence>
<organism evidence="6 8">
    <name type="scientific">Leptospira bourretii</name>
    <dbReference type="NCBI Taxonomy" id="2484962"/>
    <lineage>
        <taxon>Bacteria</taxon>
        <taxon>Pseudomonadati</taxon>
        <taxon>Spirochaetota</taxon>
        <taxon>Spirochaetia</taxon>
        <taxon>Leptospirales</taxon>
        <taxon>Leptospiraceae</taxon>
        <taxon>Leptospira</taxon>
    </lineage>
</organism>
<evidence type="ECO:0000313" key="6">
    <source>
        <dbReference type="EMBL" id="TGK79440.1"/>
    </source>
</evidence>
<keyword evidence="6" id="KW-0032">Aminotransferase</keyword>
<dbReference type="Proteomes" id="UP000297394">
    <property type="component" value="Unassembled WGS sequence"/>
</dbReference>
<feature type="modified residue" description="N6-(pyridoxal phosphate)lysine" evidence="4">
    <location>
        <position position="185"/>
    </location>
</feature>
<proteinExistence type="inferred from homology"/>
<protein>
    <submittedName>
        <fullName evidence="6">DegT/DnrJ/EryC1/StrS family aminotransferase</fullName>
    </submittedName>
</protein>
<feature type="active site" description="Proton acceptor" evidence="3">
    <location>
        <position position="185"/>
    </location>
</feature>
<keyword evidence="1 4" id="KW-0663">Pyridoxal phosphate</keyword>
<dbReference type="EMBL" id="RQFL01000026">
    <property type="protein sequence ID" value="TGK89647.1"/>
    <property type="molecule type" value="Genomic_DNA"/>
</dbReference>
<evidence type="ECO:0000313" key="7">
    <source>
        <dbReference type="EMBL" id="TGK89647.1"/>
    </source>
</evidence>
<dbReference type="InterPro" id="IPR015424">
    <property type="entry name" value="PyrdxlP-dep_Trfase"/>
</dbReference>
<evidence type="ECO:0000256" key="2">
    <source>
        <dbReference type="ARBA" id="ARBA00037999"/>
    </source>
</evidence>
<dbReference type="Gene3D" id="3.90.1150.10">
    <property type="entry name" value="Aspartate Aminotransferase, domain 1"/>
    <property type="match status" value="1"/>
</dbReference>
<dbReference type="GO" id="GO:0030170">
    <property type="term" value="F:pyridoxal phosphate binding"/>
    <property type="evidence" value="ECO:0007669"/>
    <property type="project" value="TreeGrafter"/>
</dbReference>
<keyword evidence="9" id="KW-1185">Reference proteome</keyword>
<dbReference type="PIRSF" id="PIRSF000390">
    <property type="entry name" value="PLP_StrS"/>
    <property type="match status" value="1"/>
</dbReference>
<name>A0A4R9IJS7_9LEPT</name>
<dbReference type="PANTHER" id="PTHR30244:SF36">
    <property type="entry name" value="3-OXO-GLUCOSE-6-PHOSPHATE:GLUTAMATE AMINOTRANSFERASE"/>
    <property type="match status" value="1"/>
</dbReference>
<dbReference type="RefSeq" id="WP_135750028.1">
    <property type="nucleotide sequence ID" value="NZ_RQFL01000026.1"/>
</dbReference>
<evidence type="ECO:0000256" key="1">
    <source>
        <dbReference type="ARBA" id="ARBA00022898"/>
    </source>
</evidence>
<dbReference type="GO" id="GO:0008483">
    <property type="term" value="F:transaminase activity"/>
    <property type="evidence" value="ECO:0007669"/>
    <property type="project" value="UniProtKB-KW"/>
</dbReference>
<dbReference type="SUPFAM" id="SSF53383">
    <property type="entry name" value="PLP-dependent transferases"/>
    <property type="match status" value="1"/>
</dbReference>
<dbReference type="OrthoDB" id="9810913at2"/>
<dbReference type="InterPro" id="IPR015422">
    <property type="entry name" value="PyrdxlP-dep_Trfase_small"/>
</dbReference>
<gene>
    <name evidence="6" type="ORF">EHQ23_17690</name>
    <name evidence="7" type="ORF">EHQ26_14540</name>
</gene>
<dbReference type="Pfam" id="PF01041">
    <property type="entry name" value="DegT_DnrJ_EryC1"/>
    <property type="match status" value="1"/>
</dbReference>
<dbReference type="GO" id="GO:0000271">
    <property type="term" value="P:polysaccharide biosynthetic process"/>
    <property type="evidence" value="ECO:0007669"/>
    <property type="project" value="TreeGrafter"/>
</dbReference>
<reference evidence="7" key="1">
    <citation type="submission" date="2018-10" db="EMBL/GenBank/DDBJ databases">
        <authorList>
            <person name="Vincent A.T."/>
            <person name="Schiettekatte O."/>
            <person name="Bourhy P."/>
            <person name="Veyrier F.J."/>
            <person name="Picardeau M."/>
        </authorList>
    </citation>
    <scope>NUCLEOTIDE SEQUENCE</scope>
    <source>
        <strain evidence="7">201800281</strain>
    </source>
</reference>
<dbReference type="InterPro" id="IPR000653">
    <property type="entry name" value="DegT/StrS_aminotransferase"/>
</dbReference>
<dbReference type="EMBL" id="RQFM01000027">
    <property type="protein sequence ID" value="TGK79440.1"/>
    <property type="molecule type" value="Genomic_DNA"/>
</dbReference>
<evidence type="ECO:0000256" key="5">
    <source>
        <dbReference type="RuleBase" id="RU004508"/>
    </source>
</evidence>
<evidence type="ECO:0000313" key="8">
    <source>
        <dbReference type="Proteomes" id="UP000297394"/>
    </source>
</evidence>
<dbReference type="InterPro" id="IPR015421">
    <property type="entry name" value="PyrdxlP-dep_Trfase_major"/>
</dbReference>
<dbReference type="AlphaFoldDB" id="A0A4R9IJS7"/>
<dbReference type="CDD" id="cd00616">
    <property type="entry name" value="AHBA_syn"/>
    <property type="match status" value="1"/>
</dbReference>
<reference evidence="6 8" key="2">
    <citation type="journal article" date="2019" name="PLoS Negl. Trop. Dis.">
        <title>Revisiting the worldwide diversity of Leptospira species in the environment.</title>
        <authorList>
            <person name="Vincent A.T."/>
            <person name="Schiettekatte O."/>
            <person name="Bourhy P."/>
            <person name="Veyrier F.J."/>
            <person name="Picardeau M."/>
        </authorList>
    </citation>
    <scope>NUCLEOTIDE SEQUENCE [LARGE SCALE GENOMIC DNA]</scope>
    <source>
        <strain evidence="6 8">201800280</strain>
        <strain evidence="7">201800281</strain>
    </source>
</reference>
<keyword evidence="6" id="KW-0808">Transferase</keyword>
<dbReference type="Proteomes" id="UP000297918">
    <property type="component" value="Unassembled WGS sequence"/>
</dbReference>
<evidence type="ECO:0000256" key="3">
    <source>
        <dbReference type="PIRSR" id="PIRSR000390-1"/>
    </source>
</evidence>